<reference evidence="3 4" key="1">
    <citation type="submission" date="2019-09" db="EMBL/GenBank/DDBJ databases">
        <title>Screening of Novel Bioactive Compounds from Soil-Associated.</title>
        <authorList>
            <person name="Zhao S."/>
        </authorList>
    </citation>
    <scope>NUCLEOTIDE SEQUENCE [LARGE SCALE GENOMIC DNA]</scope>
    <source>
        <strain evidence="3 4">HIT-DPA4</strain>
    </source>
</reference>
<organism evidence="3 4">
    <name type="scientific">Streptomyces luteolifulvus</name>
    <dbReference type="NCBI Taxonomy" id="2615112"/>
    <lineage>
        <taxon>Bacteria</taxon>
        <taxon>Bacillati</taxon>
        <taxon>Actinomycetota</taxon>
        <taxon>Actinomycetes</taxon>
        <taxon>Kitasatosporales</taxon>
        <taxon>Streptomycetaceae</taxon>
        <taxon>Streptomyces</taxon>
    </lineage>
</organism>
<feature type="compositionally biased region" description="Basic and acidic residues" evidence="1">
    <location>
        <begin position="60"/>
        <end position="72"/>
    </location>
</feature>
<keyword evidence="4" id="KW-1185">Reference proteome</keyword>
<feature type="region of interest" description="Disordered" evidence="1">
    <location>
        <begin position="40"/>
        <end position="92"/>
    </location>
</feature>
<keyword evidence="2" id="KW-1133">Transmembrane helix</keyword>
<dbReference type="Proteomes" id="UP000442707">
    <property type="component" value="Unassembled WGS sequence"/>
</dbReference>
<feature type="compositionally biased region" description="Basic and acidic residues" evidence="1">
    <location>
        <begin position="78"/>
        <end position="92"/>
    </location>
</feature>
<sequence length="92" mass="10493">MGTIVISGTVVLVVLGFGNHIWWLAAVAVLFLYLQYGRSASSAPTSQGSSSGPAAGSYRAYRDRRDQQAKWDRRYRRERPFESRRQEREQGR</sequence>
<evidence type="ECO:0000256" key="2">
    <source>
        <dbReference type="SAM" id="Phobius"/>
    </source>
</evidence>
<keyword evidence="2" id="KW-0812">Transmembrane</keyword>
<proteinExistence type="predicted"/>
<accession>A0A6H9V556</accession>
<evidence type="ECO:0000313" key="3">
    <source>
        <dbReference type="EMBL" id="KAB1148589.1"/>
    </source>
</evidence>
<comment type="caution">
    <text evidence="3">The sequence shown here is derived from an EMBL/GenBank/DDBJ whole genome shotgun (WGS) entry which is preliminary data.</text>
</comment>
<gene>
    <name evidence="3" type="ORF">F7R91_07215</name>
</gene>
<protein>
    <submittedName>
        <fullName evidence="3">Uncharacterized protein</fullName>
    </submittedName>
</protein>
<feature type="compositionally biased region" description="Low complexity" evidence="1">
    <location>
        <begin position="40"/>
        <end position="57"/>
    </location>
</feature>
<dbReference type="EMBL" id="VZRB01000004">
    <property type="protein sequence ID" value="KAB1148589.1"/>
    <property type="molecule type" value="Genomic_DNA"/>
</dbReference>
<dbReference type="RefSeq" id="WP_150945708.1">
    <property type="nucleotide sequence ID" value="NZ_VZRB01000004.1"/>
</dbReference>
<keyword evidence="2" id="KW-0472">Membrane</keyword>
<evidence type="ECO:0000313" key="4">
    <source>
        <dbReference type="Proteomes" id="UP000442707"/>
    </source>
</evidence>
<feature type="transmembrane region" description="Helical" evidence="2">
    <location>
        <begin position="6"/>
        <end position="34"/>
    </location>
</feature>
<dbReference type="AlphaFoldDB" id="A0A6H9V556"/>
<evidence type="ECO:0000256" key="1">
    <source>
        <dbReference type="SAM" id="MobiDB-lite"/>
    </source>
</evidence>
<name>A0A6H9V556_9ACTN</name>